<keyword evidence="1" id="KW-0694">RNA-binding</keyword>
<dbReference type="InterPro" id="IPR051925">
    <property type="entry name" value="RNA-binding_domain"/>
</dbReference>
<dbReference type="AlphaFoldDB" id="A0A644TDN6"/>
<dbReference type="PANTHER" id="PTHR40065:SF3">
    <property type="entry name" value="RNA-BINDING PROTEIN YHBY"/>
    <property type="match status" value="1"/>
</dbReference>
<evidence type="ECO:0000313" key="3">
    <source>
        <dbReference type="EMBL" id="MPL64557.1"/>
    </source>
</evidence>
<gene>
    <name evidence="3" type="ORF">SDC9_10212</name>
</gene>
<dbReference type="PROSITE" id="PS51295">
    <property type="entry name" value="CRM"/>
    <property type="match status" value="1"/>
</dbReference>
<name>A0A644TDN6_9ZZZZ</name>
<dbReference type="SUPFAM" id="SSF75471">
    <property type="entry name" value="YhbY-like"/>
    <property type="match status" value="1"/>
</dbReference>
<dbReference type="EMBL" id="VSSQ01000025">
    <property type="protein sequence ID" value="MPL64557.1"/>
    <property type="molecule type" value="Genomic_DNA"/>
</dbReference>
<dbReference type="Pfam" id="PF01985">
    <property type="entry name" value="CRS1_YhbY"/>
    <property type="match status" value="1"/>
</dbReference>
<dbReference type="InterPro" id="IPR035920">
    <property type="entry name" value="YhbY-like_sf"/>
</dbReference>
<evidence type="ECO:0000256" key="1">
    <source>
        <dbReference type="ARBA" id="ARBA00022884"/>
    </source>
</evidence>
<protein>
    <recommendedName>
        <fullName evidence="2">CRM domain-containing protein</fullName>
    </recommendedName>
</protein>
<reference evidence="3" key="1">
    <citation type="submission" date="2019-08" db="EMBL/GenBank/DDBJ databases">
        <authorList>
            <person name="Kucharzyk K."/>
            <person name="Murdoch R.W."/>
            <person name="Higgins S."/>
            <person name="Loffler F."/>
        </authorList>
    </citation>
    <scope>NUCLEOTIDE SEQUENCE</scope>
</reference>
<dbReference type="GO" id="GO:0003723">
    <property type="term" value="F:RNA binding"/>
    <property type="evidence" value="ECO:0007669"/>
    <property type="project" value="UniProtKB-KW"/>
</dbReference>
<accession>A0A644TDN6</accession>
<dbReference type="Gene3D" id="3.30.110.60">
    <property type="entry name" value="YhbY-like"/>
    <property type="match status" value="1"/>
</dbReference>
<organism evidence="3">
    <name type="scientific">bioreactor metagenome</name>
    <dbReference type="NCBI Taxonomy" id="1076179"/>
    <lineage>
        <taxon>unclassified sequences</taxon>
        <taxon>metagenomes</taxon>
        <taxon>ecological metagenomes</taxon>
    </lineage>
</organism>
<evidence type="ECO:0000259" key="2">
    <source>
        <dbReference type="PROSITE" id="PS51295"/>
    </source>
</evidence>
<dbReference type="InterPro" id="IPR001890">
    <property type="entry name" value="RNA-binding_CRM"/>
</dbReference>
<comment type="caution">
    <text evidence="3">The sequence shown here is derived from an EMBL/GenBank/DDBJ whole genome shotgun (WGS) entry which is preliminary data.</text>
</comment>
<proteinExistence type="predicted"/>
<dbReference type="PANTHER" id="PTHR40065">
    <property type="entry name" value="RNA-BINDING PROTEIN YHBY"/>
    <property type="match status" value="1"/>
</dbReference>
<dbReference type="SMART" id="SM01103">
    <property type="entry name" value="CRS1_YhbY"/>
    <property type="match status" value="1"/>
</dbReference>
<sequence length="99" mass="10895">MLNSVQRSYLGALASKEPALIQLGKAGASEALVVQLKSLLERHELVKLKFMDFKGEKREISTTLALSTGSELVRILGNTAIFYKSQPDPGRRRILLPAD</sequence>
<feature type="domain" description="CRM" evidence="2">
    <location>
        <begin position="1"/>
        <end position="95"/>
    </location>
</feature>